<keyword evidence="4" id="KW-0472">Membrane</keyword>
<feature type="repeat" description="TPR" evidence="3">
    <location>
        <begin position="624"/>
        <end position="657"/>
    </location>
</feature>
<comment type="caution">
    <text evidence="5">The sequence shown here is derived from an EMBL/GenBank/DDBJ whole genome shotgun (WGS) entry which is preliminary data.</text>
</comment>
<feature type="transmembrane region" description="Helical" evidence="4">
    <location>
        <begin position="102"/>
        <end position="120"/>
    </location>
</feature>
<dbReference type="PANTHER" id="PTHR44227">
    <property type="match status" value="1"/>
</dbReference>
<dbReference type="SUPFAM" id="SSF48452">
    <property type="entry name" value="TPR-like"/>
    <property type="match status" value="2"/>
</dbReference>
<evidence type="ECO:0000256" key="2">
    <source>
        <dbReference type="ARBA" id="ARBA00022803"/>
    </source>
</evidence>
<evidence type="ECO:0000313" key="6">
    <source>
        <dbReference type="Proteomes" id="UP001596391"/>
    </source>
</evidence>
<keyword evidence="4" id="KW-0812">Transmembrane</keyword>
<protein>
    <submittedName>
        <fullName evidence="5">Tetratricopeptide repeat protein</fullName>
    </submittedName>
</protein>
<dbReference type="InterPro" id="IPR013105">
    <property type="entry name" value="TPR_2"/>
</dbReference>
<feature type="transmembrane region" description="Helical" evidence="4">
    <location>
        <begin position="161"/>
        <end position="180"/>
    </location>
</feature>
<feature type="transmembrane region" description="Helical" evidence="4">
    <location>
        <begin position="390"/>
        <end position="408"/>
    </location>
</feature>
<dbReference type="PANTHER" id="PTHR44227:SF3">
    <property type="entry name" value="PROTEIN O-MANNOSYL-TRANSFERASE TMTC4"/>
    <property type="match status" value="1"/>
</dbReference>
<dbReference type="Proteomes" id="UP001596391">
    <property type="component" value="Unassembled WGS sequence"/>
</dbReference>
<dbReference type="PROSITE" id="PS50005">
    <property type="entry name" value="TPR"/>
    <property type="match status" value="2"/>
</dbReference>
<keyword evidence="6" id="KW-1185">Reference proteome</keyword>
<proteinExistence type="predicted"/>
<evidence type="ECO:0000256" key="1">
    <source>
        <dbReference type="ARBA" id="ARBA00022737"/>
    </source>
</evidence>
<feature type="transmembrane region" description="Helical" evidence="4">
    <location>
        <begin position="192"/>
        <end position="215"/>
    </location>
</feature>
<dbReference type="Gene3D" id="1.25.40.10">
    <property type="entry name" value="Tetratricopeptide repeat domain"/>
    <property type="match status" value="3"/>
</dbReference>
<accession>A0ABW1ZA49</accession>
<evidence type="ECO:0000256" key="3">
    <source>
        <dbReference type="PROSITE-ProRule" id="PRU00339"/>
    </source>
</evidence>
<dbReference type="InterPro" id="IPR011990">
    <property type="entry name" value="TPR-like_helical_dom_sf"/>
</dbReference>
<keyword evidence="1" id="KW-0677">Repeat</keyword>
<evidence type="ECO:0000313" key="5">
    <source>
        <dbReference type="EMBL" id="MFC6646292.1"/>
    </source>
</evidence>
<dbReference type="Pfam" id="PF07719">
    <property type="entry name" value="TPR_2"/>
    <property type="match status" value="1"/>
</dbReference>
<feature type="transmembrane region" description="Helical" evidence="4">
    <location>
        <begin position="335"/>
        <end position="354"/>
    </location>
</feature>
<gene>
    <name evidence="5" type="ORF">ACFQBQ_11990</name>
</gene>
<dbReference type="EMBL" id="JBHSWI010000001">
    <property type="protein sequence ID" value="MFC6646292.1"/>
    <property type="molecule type" value="Genomic_DNA"/>
</dbReference>
<dbReference type="SMART" id="SM00028">
    <property type="entry name" value="TPR"/>
    <property type="match status" value="6"/>
</dbReference>
<keyword evidence="2 3" id="KW-0802">TPR repeat</keyword>
<name>A0ABW1ZA49_9BACT</name>
<feature type="transmembrane region" description="Helical" evidence="4">
    <location>
        <begin position="360"/>
        <end position="378"/>
    </location>
</feature>
<dbReference type="RefSeq" id="WP_263369979.1">
    <property type="nucleotide sequence ID" value="NZ_JAGSYD010000001.1"/>
</dbReference>
<reference evidence="6" key="1">
    <citation type="journal article" date="2019" name="Int. J. Syst. Evol. Microbiol.">
        <title>The Global Catalogue of Microorganisms (GCM) 10K type strain sequencing project: providing services to taxonomists for standard genome sequencing and annotation.</title>
        <authorList>
            <consortium name="The Broad Institute Genomics Platform"/>
            <consortium name="The Broad Institute Genome Sequencing Center for Infectious Disease"/>
            <person name="Wu L."/>
            <person name="Ma J."/>
        </authorList>
    </citation>
    <scope>NUCLEOTIDE SEQUENCE [LARGE SCALE GENOMIC DNA]</scope>
    <source>
        <strain evidence="6">CGMCC 1.16026</strain>
    </source>
</reference>
<keyword evidence="4" id="KW-1133">Transmembrane helix</keyword>
<evidence type="ECO:0000256" key="4">
    <source>
        <dbReference type="SAM" id="Phobius"/>
    </source>
</evidence>
<dbReference type="InterPro" id="IPR019734">
    <property type="entry name" value="TPR_rpt"/>
</dbReference>
<organism evidence="5 6">
    <name type="scientific">Granulicella cerasi</name>
    <dbReference type="NCBI Taxonomy" id="741063"/>
    <lineage>
        <taxon>Bacteria</taxon>
        <taxon>Pseudomonadati</taxon>
        <taxon>Acidobacteriota</taxon>
        <taxon>Terriglobia</taxon>
        <taxon>Terriglobales</taxon>
        <taxon>Acidobacteriaceae</taxon>
        <taxon>Granulicella</taxon>
    </lineage>
</organism>
<feature type="repeat" description="TPR" evidence="3">
    <location>
        <begin position="434"/>
        <end position="467"/>
    </location>
</feature>
<sequence>MASMQSPVATVRAVSTRHRWLWLVCLLIAVVAVYANSLHDGFHFDDSHTVVDNGAIRSLSNIPRFFTDTTTFSVLPLNRTYRPLVSTTLAIDYALGHGLNPVWFHISTLLFFLLMVYVLVRFHEAAMDSTEPVANHFFPALIAAAWFGLHPAMAETVDYVIQRGDVYCALGCVAAIVIWSRLPQWRRFGLYLLPYAFAMLSKAPAAIFPLLLLFWTYFFERPAEDEFEAARWKRGLLAIVPSVVVTVALLMLQSAMTPKTFHPSDIPASMYRLTQPYVWLRYTSSLFLPLHLNADTDLSAVKGLDGAACAGLLFLAVLIFLLVKTWTKRAWRPVAFGLLWFVLTQLPTSLYALSELENDHRMFFSFPGLMLAVVWCGWRAWEGLRSSSAMRTATIAAVLLALSGYAYGAHLRNQVWLNEETLWRDDVLKSPHNGRGLMTYGLTLMAAGRYPEALDYFNRALLYTPNYPTLEINLGVVNGAMAAAGDSSRAGEAERHFQRAISLAPNDDTTYAFYGRYLLEQNRLSEAVAALQHAMQLNAARGFTRDLLIRAYAAQGDEAKAHALAVDTLTAVPGDVVAANELAHPVQLDAAFWINRSLGESRAGRYADSLNSAQKALALNPHSAEAMNNIGAAYGAMQQWSEAIRYEQQALAADPKLQIAKNNLAWYTQQQKIASTTPTTAAAWIEKSLALYRANDFAGSIAAAKRALALDAHSAEAWNNIAAGEASMKHWDAAINAAQHALAINPALQIAKNNLAWAESEKNKGTR</sequence>
<dbReference type="Pfam" id="PF13432">
    <property type="entry name" value="TPR_16"/>
    <property type="match status" value="1"/>
</dbReference>
<dbReference type="InterPro" id="IPR052346">
    <property type="entry name" value="O-mannosyl-transferase_TMTC"/>
</dbReference>
<feature type="transmembrane region" description="Helical" evidence="4">
    <location>
        <begin position="235"/>
        <end position="252"/>
    </location>
</feature>
<feature type="transmembrane region" description="Helical" evidence="4">
    <location>
        <begin position="304"/>
        <end position="323"/>
    </location>
</feature>
<feature type="transmembrane region" description="Helical" evidence="4">
    <location>
        <begin position="20"/>
        <end position="37"/>
    </location>
</feature>